<proteinExistence type="predicted"/>
<gene>
    <name evidence="2" type="ORF">APZ41_017305</name>
    <name evidence="3" type="ORF">NCTC13291_03634</name>
</gene>
<dbReference type="EMBL" id="UGVN01000001">
    <property type="protein sequence ID" value="SUE42017.1"/>
    <property type="molecule type" value="Genomic_DNA"/>
</dbReference>
<feature type="region of interest" description="Disordered" evidence="1">
    <location>
        <begin position="54"/>
        <end position="112"/>
    </location>
</feature>
<keyword evidence="4" id="KW-1185">Reference proteome</keyword>
<reference evidence="2 4" key="1">
    <citation type="submission" date="2016-12" db="EMBL/GenBank/DDBJ databases">
        <title>Draft genome sequence of Roseomonas mucosa strain AU37, isolated from a peripheral intravenous catheter.</title>
        <authorList>
            <person name="Choudhury M.A."/>
            <person name="Sidjabat H.E."/>
            <person name="Wailan A.M."/>
            <person name="Zhang L."/>
            <person name="Marsh N.M."/>
            <person name="Rickard C.M."/>
            <person name="Davies M."/>
            <person name="Mcmillan D.J."/>
        </authorList>
    </citation>
    <scope>NUCLEOTIDE SEQUENCE [LARGE SCALE GENOMIC DNA]</scope>
    <source>
        <strain evidence="2 4">SAVE376</strain>
    </source>
</reference>
<feature type="compositionally biased region" description="Low complexity" evidence="1">
    <location>
        <begin position="85"/>
        <end position="94"/>
    </location>
</feature>
<evidence type="ECO:0000256" key="1">
    <source>
        <dbReference type="SAM" id="MobiDB-lite"/>
    </source>
</evidence>
<dbReference type="AlphaFoldDB" id="A0A1S8D0V0"/>
<sequence>MADRLGEAAARLEAAVERLAAAASRPRSSISEEEVAELGRRLDSTLARLRLALAREESEGEMEAEPESEDLSLDAAGDEEGGEEAGQAKGAAGPEPEDAPQRRTEPQNRQEV</sequence>
<feature type="compositionally biased region" description="Acidic residues" evidence="1">
    <location>
        <begin position="58"/>
        <end position="83"/>
    </location>
</feature>
<evidence type="ECO:0000313" key="3">
    <source>
        <dbReference type="EMBL" id="SUE42017.1"/>
    </source>
</evidence>
<organism evidence="2 4">
    <name type="scientific">Roseomonas mucosa</name>
    <dbReference type="NCBI Taxonomy" id="207340"/>
    <lineage>
        <taxon>Bacteria</taxon>
        <taxon>Pseudomonadati</taxon>
        <taxon>Pseudomonadota</taxon>
        <taxon>Alphaproteobacteria</taxon>
        <taxon>Acetobacterales</taxon>
        <taxon>Roseomonadaceae</taxon>
        <taxon>Roseomonas</taxon>
    </lineage>
</organism>
<dbReference type="STRING" id="207340.APZ41_017305"/>
<dbReference type="Proteomes" id="UP000054844">
    <property type="component" value="Unassembled WGS sequence"/>
</dbReference>
<dbReference type="EMBL" id="LLWF02000082">
    <property type="protein sequence ID" value="ONH81932.1"/>
    <property type="molecule type" value="Genomic_DNA"/>
</dbReference>
<feature type="compositionally biased region" description="Basic and acidic residues" evidence="1">
    <location>
        <begin position="99"/>
        <end position="112"/>
    </location>
</feature>
<evidence type="ECO:0000313" key="2">
    <source>
        <dbReference type="EMBL" id="ONH81932.1"/>
    </source>
</evidence>
<dbReference type="GeneID" id="99634779"/>
<dbReference type="Proteomes" id="UP000254919">
    <property type="component" value="Unassembled WGS sequence"/>
</dbReference>
<evidence type="ECO:0000313" key="5">
    <source>
        <dbReference type="Proteomes" id="UP000254919"/>
    </source>
</evidence>
<protein>
    <submittedName>
        <fullName evidence="2">Uncharacterized protein</fullName>
    </submittedName>
</protein>
<evidence type="ECO:0000313" key="4">
    <source>
        <dbReference type="Proteomes" id="UP000054844"/>
    </source>
</evidence>
<name>A0A1S8D0V0_9PROT</name>
<reference evidence="3 5" key="2">
    <citation type="submission" date="2018-06" db="EMBL/GenBank/DDBJ databases">
        <authorList>
            <consortium name="Pathogen Informatics"/>
            <person name="Doyle S."/>
        </authorList>
    </citation>
    <scope>NUCLEOTIDE SEQUENCE [LARGE SCALE GENOMIC DNA]</scope>
    <source>
        <strain evidence="3 5">NCTC13291</strain>
    </source>
</reference>
<accession>A0A1S8D0V0</accession>
<dbReference type="RefSeq" id="WP_019459543.1">
    <property type="nucleotide sequence ID" value="NZ_AP031462.1"/>
</dbReference>